<reference evidence="2" key="1">
    <citation type="journal article" date="2016" name="Toxins">
        <title>The Draft Genome Sequence of the Yersinia entomophaga Entomopathogenic Type Strain MH96T.</title>
        <authorList>
            <person name="Hurst M.R."/>
            <person name="Beattie A."/>
            <person name="Altermann E."/>
            <person name="Moraga R.M."/>
            <person name="Harper L.A."/>
            <person name="Calder J."/>
            <person name="Laugraud A."/>
        </authorList>
    </citation>
    <scope>NUCLEOTIDE SEQUENCE [LARGE SCALE GENOMIC DNA]</scope>
    <source>
        <strain evidence="2">MH96</strain>
    </source>
</reference>
<evidence type="ECO:0000313" key="2">
    <source>
        <dbReference type="Proteomes" id="UP000266744"/>
    </source>
</evidence>
<dbReference type="Proteomes" id="UP000266744">
    <property type="component" value="Chromosome"/>
</dbReference>
<evidence type="ECO:0008006" key="3">
    <source>
        <dbReference type="Google" id="ProtNLM"/>
    </source>
</evidence>
<evidence type="ECO:0000313" key="1">
    <source>
        <dbReference type="EMBL" id="ANI28271.1"/>
    </source>
</evidence>
<keyword evidence="2" id="KW-1185">Reference proteome</keyword>
<protein>
    <recommendedName>
        <fullName evidence="3">Lipoprotein</fullName>
    </recommendedName>
</protein>
<name>A0ABN4PLV0_YERET</name>
<sequence length="226" mass="25553">MNGIEFILFHRVLGMMMNKLCFLLIVSIFLSGCAEPPLSQKRDFLIKMAPSIYNPMGASIPVNINTVRGEMIANGWETDDFLKRLSDKCYDLSYAASGSCALDFYYDELKEKKEEKEDGLCSKNPVCIRDRETKSAIHDLNHIYYLVMARNQYDQAEFDLNIRALCKAAGVGQRGGIPLRQIEEDVNQQPGLSPEVRGQFRDIAMSCWTLSKNGITDGTTQIKNVY</sequence>
<dbReference type="EMBL" id="CP010029">
    <property type="protein sequence ID" value="ANI28271.1"/>
    <property type="molecule type" value="Genomic_DNA"/>
</dbReference>
<organism evidence="1 2">
    <name type="scientific">Yersinia entomophaga</name>
    <dbReference type="NCBI Taxonomy" id="935293"/>
    <lineage>
        <taxon>Bacteria</taxon>
        <taxon>Pseudomonadati</taxon>
        <taxon>Pseudomonadota</taxon>
        <taxon>Gammaproteobacteria</taxon>
        <taxon>Enterobacterales</taxon>
        <taxon>Yersiniaceae</taxon>
        <taxon>Yersinia</taxon>
    </lineage>
</organism>
<proteinExistence type="predicted"/>
<accession>A0ABN4PLV0</accession>
<gene>
    <name evidence="1" type="ORF">PL78_00250</name>
</gene>